<accession>V6HZX8</accession>
<name>V6HZX8_9LEPT</name>
<gene>
    <name evidence="1" type="ORF">LEP1GSC062_3454</name>
</gene>
<dbReference type="AlphaFoldDB" id="V6HZX8"/>
<dbReference type="EMBL" id="AHMT02000030">
    <property type="protein sequence ID" value="EQA62592.1"/>
    <property type="molecule type" value="Genomic_DNA"/>
</dbReference>
<comment type="caution">
    <text evidence="1">The sequence shown here is derived from an EMBL/GenBank/DDBJ whole genome shotgun (WGS) entry which is preliminary data.</text>
</comment>
<keyword evidence="2" id="KW-1185">Reference proteome</keyword>
<sequence>MNSIIYLYYIIIIYYQKELKHQKQKEVEYREELRLRRLKEADHLDQIERLKIQLFGRKTEKWSQIEKDQGILFNVSSA</sequence>
<evidence type="ECO:0008006" key="3">
    <source>
        <dbReference type="Google" id="ProtNLM"/>
    </source>
</evidence>
<proteinExistence type="predicted"/>
<evidence type="ECO:0000313" key="2">
    <source>
        <dbReference type="Proteomes" id="UP000018747"/>
    </source>
</evidence>
<dbReference type="Proteomes" id="UP000018747">
    <property type="component" value="Unassembled WGS sequence"/>
</dbReference>
<protein>
    <recommendedName>
        <fullName evidence="3">IS166 homeodomain transposase C</fullName>
    </recommendedName>
</protein>
<organism evidence="1 2">
    <name type="scientific">Leptospira alexanderi serovar Manhao 3 str. L 60</name>
    <dbReference type="NCBI Taxonomy" id="1049759"/>
    <lineage>
        <taxon>Bacteria</taxon>
        <taxon>Pseudomonadati</taxon>
        <taxon>Spirochaetota</taxon>
        <taxon>Spirochaetia</taxon>
        <taxon>Leptospirales</taxon>
        <taxon>Leptospiraceae</taxon>
        <taxon>Leptospira</taxon>
    </lineage>
</organism>
<evidence type="ECO:0000313" key="1">
    <source>
        <dbReference type="EMBL" id="EQA62592.1"/>
    </source>
</evidence>
<reference evidence="1" key="1">
    <citation type="submission" date="2013-05" db="EMBL/GenBank/DDBJ databases">
        <authorList>
            <person name="Harkins D.M."/>
            <person name="Durkin A.S."/>
            <person name="Brinkac L.M."/>
            <person name="Haft D.H."/>
            <person name="Selengut J.D."/>
            <person name="Sanka R."/>
            <person name="DePew J."/>
            <person name="Purushe J."/>
            <person name="Hartskeerl R.A."/>
            <person name="Ahmed A."/>
            <person name="van der Linden H."/>
            <person name="Goris M.G.A."/>
            <person name="Vinetz J.M."/>
            <person name="Sutton G.G."/>
            <person name="Nierman W.C."/>
            <person name="Fouts D.E."/>
        </authorList>
    </citation>
    <scope>NUCLEOTIDE SEQUENCE [LARGE SCALE GENOMIC DNA]</scope>
    <source>
        <strain evidence="1">L 60</strain>
    </source>
</reference>